<evidence type="ECO:0000256" key="1">
    <source>
        <dbReference type="SAM" id="Phobius"/>
    </source>
</evidence>
<feature type="transmembrane region" description="Helical" evidence="1">
    <location>
        <begin position="135"/>
        <end position="155"/>
    </location>
</feature>
<proteinExistence type="predicted"/>
<feature type="transmembrane region" description="Helical" evidence="1">
    <location>
        <begin position="69"/>
        <end position="93"/>
    </location>
</feature>
<dbReference type="AlphaFoldDB" id="A0A918MD05"/>
<keyword evidence="1" id="KW-0812">Transmembrane</keyword>
<reference evidence="2" key="1">
    <citation type="journal article" date="2014" name="Int. J. Syst. Evol. Microbiol.">
        <title>Complete genome sequence of Corynebacterium casei LMG S-19264T (=DSM 44701T), isolated from a smear-ripened cheese.</title>
        <authorList>
            <consortium name="US DOE Joint Genome Institute (JGI-PGF)"/>
            <person name="Walter F."/>
            <person name="Albersmeier A."/>
            <person name="Kalinowski J."/>
            <person name="Ruckert C."/>
        </authorList>
    </citation>
    <scope>NUCLEOTIDE SEQUENCE</scope>
    <source>
        <strain evidence="2">JCM 4369</strain>
    </source>
</reference>
<comment type="caution">
    <text evidence="2">The sequence shown here is derived from an EMBL/GenBank/DDBJ whole genome shotgun (WGS) entry which is preliminary data.</text>
</comment>
<protein>
    <submittedName>
        <fullName evidence="2">Uncharacterized protein</fullName>
    </submittedName>
</protein>
<accession>A0A918MD05</accession>
<keyword evidence="1" id="KW-0472">Membrane</keyword>
<keyword evidence="1" id="KW-1133">Transmembrane helix</keyword>
<sequence length="215" mass="22011">MSGGLLPGPTPTAAQLRRARSVRRALERELDRVREAAVAWRNGLGAILAGLVGFSLIKGRSDVGQITPGWATAVGLLLLAALTVGGAGAFCLLRAAHGRPYARWLSEADDATGRPLEVEDHDEALASARFLRTGTVLTCLCTALLVTAVGVTWYAPPKDPPGLLVRQGATSLCGEVVSAGRGTVVLKVGGVATTVVLSRADSLTPVASCPAPAAG</sequence>
<feature type="transmembrane region" description="Helical" evidence="1">
    <location>
        <begin position="38"/>
        <end position="57"/>
    </location>
</feature>
<gene>
    <name evidence="2" type="ORF">GCM10010260_45090</name>
</gene>
<dbReference type="RefSeq" id="WP_191875325.1">
    <property type="nucleotide sequence ID" value="NZ_BMTD01000010.1"/>
</dbReference>
<evidence type="ECO:0000313" key="3">
    <source>
        <dbReference type="Proteomes" id="UP000618795"/>
    </source>
</evidence>
<organism evidence="2 3">
    <name type="scientific">Streptomyces filipinensis</name>
    <dbReference type="NCBI Taxonomy" id="66887"/>
    <lineage>
        <taxon>Bacteria</taxon>
        <taxon>Bacillati</taxon>
        <taxon>Actinomycetota</taxon>
        <taxon>Actinomycetes</taxon>
        <taxon>Kitasatosporales</taxon>
        <taxon>Streptomycetaceae</taxon>
        <taxon>Streptomyces</taxon>
    </lineage>
</organism>
<keyword evidence="3" id="KW-1185">Reference proteome</keyword>
<reference evidence="2" key="2">
    <citation type="submission" date="2020-09" db="EMBL/GenBank/DDBJ databases">
        <authorList>
            <person name="Sun Q."/>
            <person name="Ohkuma M."/>
        </authorList>
    </citation>
    <scope>NUCLEOTIDE SEQUENCE</scope>
    <source>
        <strain evidence="2">JCM 4369</strain>
    </source>
</reference>
<evidence type="ECO:0000313" key="2">
    <source>
        <dbReference type="EMBL" id="GGV03380.1"/>
    </source>
</evidence>
<name>A0A918MD05_9ACTN</name>
<dbReference type="Proteomes" id="UP000618795">
    <property type="component" value="Unassembled WGS sequence"/>
</dbReference>
<dbReference type="EMBL" id="BMTD01000010">
    <property type="protein sequence ID" value="GGV03380.1"/>
    <property type="molecule type" value="Genomic_DNA"/>
</dbReference>